<dbReference type="Gene3D" id="3.10.290.10">
    <property type="entry name" value="RNA-binding S4 domain"/>
    <property type="match status" value="1"/>
</dbReference>
<evidence type="ECO:0000313" key="10">
    <source>
        <dbReference type="EMBL" id="BAH69936.1"/>
    </source>
</evidence>
<dbReference type="GO" id="GO:0005524">
    <property type="term" value="F:ATP binding"/>
    <property type="evidence" value="ECO:0007669"/>
    <property type="project" value="UniProtKB-UniRule"/>
</dbReference>
<feature type="binding site" evidence="8">
    <location>
        <position position="180"/>
    </location>
    <ligand>
        <name>L-tyrosine</name>
        <dbReference type="ChEBI" id="CHEBI:58315"/>
    </ligand>
</feature>
<keyword evidence="5 8" id="KW-0648">Protein biosynthesis</keyword>
<dbReference type="PANTHER" id="PTHR11766">
    <property type="entry name" value="TYROSYL-TRNA SYNTHETASE"/>
    <property type="match status" value="1"/>
</dbReference>
<evidence type="ECO:0000256" key="6">
    <source>
        <dbReference type="ARBA" id="ARBA00023146"/>
    </source>
</evidence>
<dbReference type="EC" id="6.1.1.1" evidence="8"/>
<dbReference type="GO" id="GO:0004831">
    <property type="term" value="F:tyrosine-tRNA ligase activity"/>
    <property type="evidence" value="ECO:0007669"/>
    <property type="project" value="UniProtKB-UniRule"/>
</dbReference>
<dbReference type="Gene3D" id="3.40.50.620">
    <property type="entry name" value="HUPs"/>
    <property type="match status" value="1"/>
</dbReference>
<evidence type="ECO:0000256" key="7">
    <source>
        <dbReference type="ARBA" id="ARBA00048248"/>
    </source>
</evidence>
<dbReference type="PATRIC" id="fig|496833.3.peg.263"/>
<feature type="binding site" evidence="8">
    <location>
        <position position="245"/>
    </location>
    <ligand>
        <name>ATP</name>
        <dbReference type="ChEBI" id="CHEBI:30616"/>
    </ligand>
</feature>
<evidence type="ECO:0000256" key="4">
    <source>
        <dbReference type="ARBA" id="ARBA00022884"/>
    </source>
</evidence>
<sequence length="431" mass="49525">MFRQRNTRIIARINKQIGVIMTILEDLKLRGILKQISNEDKFKKLDPKKVAVYCGFDPTAQSLHLGNYVLISVLKRFKQYGFKVYGLIGGATGMIGDPSFKDSERVLLDNKTLKLNKSKIRKQLEAQGLEVIDNIQFYEKMNVLEFLRDAGKLVNVSYMMTKDSVQKRIERGLSFTEFSYQVLQGWDFLQLYKNYNIMIQVGGSDQWGNLTTGLEMISKVEGDDHKAVVVTADLLTDENGNKIGKSTGGGKLWLDKTMASPYEMYQYLLNQPDSKVETFLNWLTFLDNKKIAKIMEEHNQAPFKHVAQRVVASEVVRDIFGQDELDSAIQITEVLFNKNFDTSKLNLKDLKSIEQYLPVVEIKQNQNIIETLIEKGFIASKREAREFMATKALKIDEDIVEENSVYKPKNFSKKYAFFRKGKKQTILLKTI</sequence>
<protein>
    <recommendedName>
        <fullName evidence="8">Tyrosine--tRNA ligase</fullName>
        <ecNumber evidence="8">6.1.1.1</ecNumber>
    </recommendedName>
    <alternativeName>
        <fullName evidence="8">Tyrosyl-tRNA synthetase</fullName>
        <shortName evidence="8">TyrRS</shortName>
    </alternativeName>
</protein>
<feature type="binding site" evidence="8">
    <location>
        <position position="184"/>
    </location>
    <ligand>
        <name>L-tyrosine</name>
        <dbReference type="ChEBI" id="CHEBI:58315"/>
    </ligand>
</feature>
<dbReference type="InterPro" id="IPR036986">
    <property type="entry name" value="S4_RNA-bd_sf"/>
</dbReference>
<comment type="similarity">
    <text evidence="8">Belongs to the class-I aminoacyl-tRNA synthetase family. TyrS type 1 subfamily.</text>
</comment>
<feature type="short sequence motif" description="'KMSKS' region" evidence="8">
    <location>
        <begin position="242"/>
        <end position="246"/>
    </location>
</feature>
<dbReference type="eggNOG" id="COG0162">
    <property type="taxonomic scope" value="Bacteria"/>
</dbReference>
<dbReference type="CDD" id="cd00805">
    <property type="entry name" value="TyrRS_core"/>
    <property type="match status" value="1"/>
</dbReference>
<dbReference type="SUPFAM" id="SSF52374">
    <property type="entry name" value="Nucleotidylyl transferase"/>
    <property type="match status" value="1"/>
</dbReference>
<dbReference type="InterPro" id="IPR024088">
    <property type="entry name" value="Tyr-tRNA-ligase_bac-type"/>
</dbReference>
<dbReference type="EMBL" id="AP009608">
    <property type="protein sequence ID" value="BAH69936.1"/>
    <property type="molecule type" value="Genomic_DNA"/>
</dbReference>
<feature type="binding site" evidence="8">
    <location>
        <position position="53"/>
    </location>
    <ligand>
        <name>L-tyrosine</name>
        <dbReference type="ChEBI" id="CHEBI:58315"/>
    </ligand>
</feature>
<evidence type="ECO:0000256" key="1">
    <source>
        <dbReference type="ARBA" id="ARBA00022598"/>
    </source>
</evidence>
<comment type="function">
    <text evidence="8">Catalyzes the attachment of tyrosine to tRNA(Tyr) in a two-step reaction: tyrosine is first activated by ATP to form Tyr-AMP and then transferred to the acceptor end of tRNA(Tyr).</text>
</comment>
<dbReference type="InterPro" id="IPR024107">
    <property type="entry name" value="Tyr-tRNA-ligase_bac_1"/>
</dbReference>
<dbReference type="GO" id="GO:0003723">
    <property type="term" value="F:RNA binding"/>
    <property type="evidence" value="ECO:0007669"/>
    <property type="project" value="UniProtKB-KW"/>
</dbReference>
<keyword evidence="3 8" id="KW-0067">ATP-binding</keyword>
<keyword evidence="8" id="KW-0963">Cytoplasm</keyword>
<dbReference type="Gene3D" id="1.10.240.10">
    <property type="entry name" value="Tyrosyl-Transfer RNA Synthetase"/>
    <property type="match status" value="1"/>
</dbReference>
<feature type="short sequence motif" description="'HIGH' region" evidence="8">
    <location>
        <begin position="58"/>
        <end position="67"/>
    </location>
</feature>
<proteinExistence type="inferred from homology"/>
<evidence type="ECO:0000256" key="8">
    <source>
        <dbReference type="HAMAP-Rule" id="MF_02006"/>
    </source>
</evidence>
<evidence type="ECO:0000313" key="11">
    <source>
        <dbReference type="Proteomes" id="UP000006810"/>
    </source>
</evidence>
<dbReference type="AlphaFoldDB" id="C4XFL4"/>
<dbReference type="PRINTS" id="PR01040">
    <property type="entry name" value="TRNASYNTHTYR"/>
</dbReference>
<name>C4XFL4_MYCFP</name>
<dbReference type="PROSITE" id="PS00178">
    <property type="entry name" value="AA_TRNA_LIGASE_I"/>
    <property type="match status" value="1"/>
</dbReference>
<dbReference type="InterPro" id="IPR014729">
    <property type="entry name" value="Rossmann-like_a/b/a_fold"/>
</dbReference>
<gene>
    <name evidence="8" type="primary">tyrS</name>
    <name evidence="10" type="ordered locus">MBIO_0671</name>
</gene>
<dbReference type="GO" id="GO:0006437">
    <property type="term" value="P:tyrosyl-tRNA aminoacylation"/>
    <property type="evidence" value="ECO:0007669"/>
    <property type="project" value="UniProtKB-UniRule"/>
</dbReference>
<accession>C4XFL4</accession>
<dbReference type="HAMAP" id="MF_02006">
    <property type="entry name" value="Tyr_tRNA_synth_type1"/>
    <property type="match status" value="1"/>
</dbReference>
<keyword evidence="11" id="KW-1185">Reference proteome</keyword>
<dbReference type="KEGG" id="mfp:MBIO_0671"/>
<evidence type="ECO:0000256" key="5">
    <source>
        <dbReference type="ARBA" id="ARBA00022917"/>
    </source>
</evidence>
<dbReference type="Pfam" id="PF22421">
    <property type="entry name" value="SYY_C-terminal"/>
    <property type="match status" value="1"/>
</dbReference>
<keyword evidence="4" id="KW-0694">RNA-binding</keyword>
<evidence type="ECO:0000259" key="9">
    <source>
        <dbReference type="Pfam" id="PF22421"/>
    </source>
</evidence>
<dbReference type="SUPFAM" id="SSF55174">
    <property type="entry name" value="Alpha-L RNA-binding motif"/>
    <property type="match status" value="1"/>
</dbReference>
<dbReference type="InterPro" id="IPR054608">
    <property type="entry name" value="SYY-like_C"/>
</dbReference>
<dbReference type="GO" id="GO:0005829">
    <property type="term" value="C:cytosol"/>
    <property type="evidence" value="ECO:0007669"/>
    <property type="project" value="TreeGrafter"/>
</dbReference>
<dbReference type="FunFam" id="1.10.240.10:FF:000001">
    <property type="entry name" value="Tyrosine--tRNA ligase"/>
    <property type="match status" value="1"/>
</dbReference>
<evidence type="ECO:0000256" key="3">
    <source>
        <dbReference type="ARBA" id="ARBA00022840"/>
    </source>
</evidence>
<dbReference type="InterPro" id="IPR002305">
    <property type="entry name" value="aa-tRNA-synth_Ic"/>
</dbReference>
<keyword evidence="1 8" id="KW-0436">Ligase</keyword>
<comment type="subcellular location">
    <subcellularLocation>
        <location evidence="8">Cytoplasm</location>
    </subcellularLocation>
</comment>
<dbReference type="HOGENOM" id="CLU_024003_0_2_14"/>
<comment type="subunit">
    <text evidence="8">Homodimer.</text>
</comment>
<dbReference type="PANTHER" id="PTHR11766:SF0">
    <property type="entry name" value="TYROSINE--TRNA LIGASE, MITOCHONDRIAL"/>
    <property type="match status" value="1"/>
</dbReference>
<organism evidence="10 11">
    <name type="scientific">Mycoplasmopsis fermentans (strain ATCC 19989 / NBRC 14854 / NCTC 10117 / PG18)</name>
    <name type="common">Mycoplasma fermentans</name>
    <dbReference type="NCBI Taxonomy" id="496833"/>
    <lineage>
        <taxon>Bacteria</taxon>
        <taxon>Bacillati</taxon>
        <taxon>Mycoplasmatota</taxon>
        <taxon>Mycoplasmoidales</taxon>
        <taxon>Metamycoplasmataceae</taxon>
        <taxon>Mycoplasmopsis</taxon>
    </lineage>
</organism>
<dbReference type="Proteomes" id="UP000006810">
    <property type="component" value="Chromosome"/>
</dbReference>
<dbReference type="InterPro" id="IPR001412">
    <property type="entry name" value="aa-tRNA-synth_I_CS"/>
</dbReference>
<dbReference type="Pfam" id="PF00579">
    <property type="entry name" value="tRNA-synt_1b"/>
    <property type="match status" value="1"/>
</dbReference>
<keyword evidence="2 8" id="KW-0547">Nucleotide-binding</keyword>
<dbReference type="InterPro" id="IPR002307">
    <property type="entry name" value="Tyr-tRNA-ligase"/>
</dbReference>
<reference evidence="10 11" key="1">
    <citation type="journal article" date="2009" name="Curr. Microbiol.">
        <title>Molecular cloning and expression of a novel cholinephosphotransferase involved in glycoglycerophospholipid biosynthesis of Mycoplasma fermentans.</title>
        <authorList>
            <person name="Ishida N."/>
            <person name="Irikura D."/>
            <person name="Matsuda K."/>
            <person name="Sato S."/>
            <person name="Asano K."/>
        </authorList>
    </citation>
    <scope>NUCLEOTIDE SEQUENCE [LARGE SCALE GENOMIC DNA]</scope>
    <source>
        <strain evidence="11">ATCC 19989 / NBRC 14854 / NCTC 10117 / PG18</strain>
    </source>
</reference>
<comment type="catalytic activity">
    <reaction evidence="7 8">
        <text>tRNA(Tyr) + L-tyrosine + ATP = L-tyrosyl-tRNA(Tyr) + AMP + diphosphate + H(+)</text>
        <dbReference type="Rhea" id="RHEA:10220"/>
        <dbReference type="Rhea" id="RHEA-COMP:9706"/>
        <dbReference type="Rhea" id="RHEA-COMP:9707"/>
        <dbReference type="ChEBI" id="CHEBI:15378"/>
        <dbReference type="ChEBI" id="CHEBI:30616"/>
        <dbReference type="ChEBI" id="CHEBI:33019"/>
        <dbReference type="ChEBI" id="CHEBI:58315"/>
        <dbReference type="ChEBI" id="CHEBI:78442"/>
        <dbReference type="ChEBI" id="CHEBI:78536"/>
        <dbReference type="ChEBI" id="CHEBI:456215"/>
        <dbReference type="EC" id="6.1.1.1"/>
    </reaction>
</comment>
<keyword evidence="6 8" id="KW-0030">Aminoacyl-tRNA synthetase</keyword>
<dbReference type="NCBIfam" id="TIGR00234">
    <property type="entry name" value="tyrS"/>
    <property type="match status" value="1"/>
</dbReference>
<evidence type="ECO:0000256" key="2">
    <source>
        <dbReference type="ARBA" id="ARBA00022741"/>
    </source>
</evidence>
<feature type="domain" description="Tyrosine--tRNA ligase SYY-like C-terminal" evidence="9">
    <location>
        <begin position="350"/>
        <end position="427"/>
    </location>
</feature>